<dbReference type="AlphaFoldDB" id="N8XTA0"/>
<proteinExistence type="predicted"/>
<dbReference type="NCBIfam" id="NF037959">
    <property type="entry name" value="MFS_SpdSyn"/>
    <property type="match status" value="1"/>
</dbReference>
<dbReference type="PATRIC" id="fig|1144672.3.peg.1427"/>
<accession>N8XTA0</accession>
<dbReference type="HOGENOM" id="CLU_093500_0_0_6"/>
<organism evidence="6 7">
    <name type="scientific">Acinetobacter higginsii</name>
    <dbReference type="NCBI Taxonomy" id="70347"/>
    <lineage>
        <taxon>Bacteria</taxon>
        <taxon>Pseudomonadati</taxon>
        <taxon>Pseudomonadota</taxon>
        <taxon>Gammaproteobacteria</taxon>
        <taxon>Moraxellales</taxon>
        <taxon>Moraxellaceae</taxon>
        <taxon>Acinetobacter</taxon>
    </lineage>
</organism>
<feature type="domain" description="Major facilitator superfamily (MFS) profile" evidence="5">
    <location>
        <begin position="8"/>
        <end position="204"/>
    </location>
</feature>
<dbReference type="eggNOG" id="COG4262">
    <property type="taxonomic scope" value="Bacteria"/>
</dbReference>
<gene>
    <name evidence="6" type="ORF">F966_01494</name>
</gene>
<dbReference type="PROSITE" id="PS50850">
    <property type="entry name" value="MFS"/>
    <property type="match status" value="1"/>
</dbReference>
<dbReference type="InterPro" id="IPR036259">
    <property type="entry name" value="MFS_trans_sf"/>
</dbReference>
<comment type="caution">
    <text evidence="6">The sequence shown here is derived from an EMBL/GenBank/DDBJ whole genome shotgun (WGS) entry which is preliminary data.</text>
</comment>
<protein>
    <recommendedName>
        <fullName evidence="5">Major facilitator superfamily (MFS) profile domain-containing protein</fullName>
    </recommendedName>
</protein>
<evidence type="ECO:0000256" key="2">
    <source>
        <dbReference type="ARBA" id="ARBA00022989"/>
    </source>
</evidence>
<keyword evidence="2 4" id="KW-1133">Transmembrane helix</keyword>
<feature type="transmembrane region" description="Helical" evidence="4">
    <location>
        <begin position="12"/>
        <end position="30"/>
    </location>
</feature>
<feature type="transmembrane region" description="Helical" evidence="4">
    <location>
        <begin position="176"/>
        <end position="196"/>
    </location>
</feature>
<evidence type="ECO:0000313" key="7">
    <source>
        <dbReference type="Proteomes" id="UP000013209"/>
    </source>
</evidence>
<dbReference type="RefSeq" id="WP_004803936.1">
    <property type="nucleotide sequence ID" value="NZ_KB849440.1"/>
</dbReference>
<keyword evidence="1 4" id="KW-0812">Transmembrane</keyword>
<feature type="transmembrane region" description="Helical" evidence="4">
    <location>
        <begin position="74"/>
        <end position="91"/>
    </location>
</feature>
<evidence type="ECO:0000256" key="3">
    <source>
        <dbReference type="ARBA" id="ARBA00023136"/>
    </source>
</evidence>
<reference evidence="6 7" key="1">
    <citation type="submission" date="2013-02" db="EMBL/GenBank/DDBJ databases">
        <title>The Genome Sequence of Acinetobacter sp. CIP 56.2.</title>
        <authorList>
            <consortium name="The Broad Institute Genome Sequencing Platform"/>
            <consortium name="The Broad Institute Genome Sequencing Center for Infectious Disease"/>
            <person name="Cerqueira G."/>
            <person name="Feldgarden M."/>
            <person name="Courvalin P."/>
            <person name="Perichon B."/>
            <person name="Grillot-Courvalin C."/>
            <person name="Clermont D."/>
            <person name="Rocha E."/>
            <person name="Yoon E.-J."/>
            <person name="Nemec A."/>
            <person name="Walker B."/>
            <person name="Young S.K."/>
            <person name="Zeng Q."/>
            <person name="Gargeya S."/>
            <person name="Fitzgerald M."/>
            <person name="Haas B."/>
            <person name="Abouelleil A."/>
            <person name="Alvarado L."/>
            <person name="Arachchi H.M."/>
            <person name="Berlin A.M."/>
            <person name="Chapman S.B."/>
            <person name="Dewar J."/>
            <person name="Goldberg J."/>
            <person name="Griggs A."/>
            <person name="Gujja S."/>
            <person name="Hansen M."/>
            <person name="Howarth C."/>
            <person name="Imamovic A."/>
            <person name="Larimer J."/>
            <person name="McCowan C."/>
            <person name="Murphy C."/>
            <person name="Neiman D."/>
            <person name="Pearson M."/>
            <person name="Priest M."/>
            <person name="Roberts A."/>
            <person name="Saif S."/>
            <person name="Shea T."/>
            <person name="Sisk P."/>
            <person name="Sykes S."/>
            <person name="Wortman J."/>
            <person name="Nusbaum C."/>
            <person name="Birren B."/>
        </authorList>
    </citation>
    <scope>NUCLEOTIDE SEQUENCE [LARGE SCALE GENOMIC DNA]</scope>
    <source>
        <strain evidence="6 7">CIP 56.2</strain>
    </source>
</reference>
<evidence type="ECO:0000313" key="6">
    <source>
        <dbReference type="EMBL" id="ENV10315.1"/>
    </source>
</evidence>
<dbReference type="InterPro" id="IPR020846">
    <property type="entry name" value="MFS_dom"/>
</dbReference>
<dbReference type="InterPro" id="IPR011701">
    <property type="entry name" value="MFS"/>
</dbReference>
<keyword evidence="3 4" id="KW-0472">Membrane</keyword>
<dbReference type="STRING" id="1144672.F966_01494"/>
<feature type="transmembrane region" description="Helical" evidence="4">
    <location>
        <begin position="111"/>
        <end position="137"/>
    </location>
</feature>
<feature type="transmembrane region" description="Helical" evidence="4">
    <location>
        <begin position="149"/>
        <end position="170"/>
    </location>
</feature>
<dbReference type="SUPFAM" id="SSF103473">
    <property type="entry name" value="MFS general substrate transporter"/>
    <property type="match status" value="1"/>
</dbReference>
<dbReference type="Pfam" id="PF07690">
    <property type="entry name" value="MFS_1"/>
    <property type="match status" value="1"/>
</dbReference>
<sequence>MIFLENKTLSNLAGIFFISGFSALIYQVCWQRLLFTGFGVDLTSITVVVSVFMLGLGAGAFYGGRIADKFNSKIILIFSLMEFFIGFFGLISRELILTLQDLFVYSNMIQIAFLSFILLFFPTFLMGSTLPLLTNFFNKYIDNIGEAIGVLYFFNTLGAAFGALVTGFILFNYMGVSSVIFLAAFLNISISVFVFIKYREYNEK</sequence>
<dbReference type="Gene3D" id="1.20.1250.20">
    <property type="entry name" value="MFS general substrate transporter like domains"/>
    <property type="match status" value="1"/>
</dbReference>
<dbReference type="Proteomes" id="UP000013209">
    <property type="component" value="Unassembled WGS sequence"/>
</dbReference>
<name>N8XTA0_9GAMM</name>
<dbReference type="GO" id="GO:0022857">
    <property type="term" value="F:transmembrane transporter activity"/>
    <property type="evidence" value="ECO:0007669"/>
    <property type="project" value="InterPro"/>
</dbReference>
<evidence type="ECO:0000256" key="1">
    <source>
        <dbReference type="ARBA" id="ARBA00022692"/>
    </source>
</evidence>
<evidence type="ECO:0000259" key="5">
    <source>
        <dbReference type="PROSITE" id="PS50850"/>
    </source>
</evidence>
<feature type="transmembrane region" description="Helical" evidence="4">
    <location>
        <begin position="42"/>
        <end position="62"/>
    </location>
</feature>
<dbReference type="EMBL" id="APPH01000006">
    <property type="protein sequence ID" value="ENV10315.1"/>
    <property type="molecule type" value="Genomic_DNA"/>
</dbReference>
<evidence type="ECO:0000256" key="4">
    <source>
        <dbReference type="SAM" id="Phobius"/>
    </source>
</evidence>